<dbReference type="PANTHER" id="PTHR32282:SF15">
    <property type="entry name" value="PENICILLIN-BINDING PROTEIN 1C"/>
    <property type="match status" value="1"/>
</dbReference>
<evidence type="ECO:0000256" key="13">
    <source>
        <dbReference type="SAM" id="Phobius"/>
    </source>
</evidence>
<evidence type="ECO:0000256" key="9">
    <source>
        <dbReference type="ARBA" id="ARBA00023268"/>
    </source>
</evidence>
<feature type="domain" description="Glycosyl transferase family 51" evidence="15">
    <location>
        <begin position="71"/>
        <end position="233"/>
    </location>
</feature>
<evidence type="ECO:0000256" key="12">
    <source>
        <dbReference type="SAM" id="MobiDB-lite"/>
    </source>
</evidence>
<keyword evidence="9" id="KW-0511">Multifunctional enzyme</keyword>
<evidence type="ECO:0000313" key="18">
    <source>
        <dbReference type="Proteomes" id="UP000434580"/>
    </source>
</evidence>
<dbReference type="SUPFAM" id="SSF53955">
    <property type="entry name" value="Lysozyme-like"/>
    <property type="match status" value="1"/>
</dbReference>
<evidence type="ECO:0000256" key="8">
    <source>
        <dbReference type="ARBA" id="ARBA00022801"/>
    </source>
</evidence>
<dbReference type="GO" id="GO:0004180">
    <property type="term" value="F:carboxypeptidase activity"/>
    <property type="evidence" value="ECO:0007669"/>
    <property type="project" value="UniProtKB-KW"/>
</dbReference>
<dbReference type="Gene3D" id="1.10.3810.10">
    <property type="entry name" value="Biosynthetic peptidoglycan transglycosylase-like"/>
    <property type="match status" value="1"/>
</dbReference>
<dbReference type="OrthoDB" id="9766909at2"/>
<organism evidence="17 18">
    <name type="scientific">BD1-7 clade bacterium</name>
    <dbReference type="NCBI Taxonomy" id="2029982"/>
    <lineage>
        <taxon>Bacteria</taxon>
        <taxon>Pseudomonadati</taxon>
        <taxon>Pseudomonadota</taxon>
        <taxon>Gammaproteobacteria</taxon>
        <taxon>Cellvibrionales</taxon>
        <taxon>Spongiibacteraceae</taxon>
        <taxon>BD1-7 clade</taxon>
    </lineage>
</organism>
<comment type="catalytic activity">
    <reaction evidence="11">
        <text>[GlcNAc-(1-&gt;4)-Mur2Ac(oyl-L-Ala-gamma-D-Glu-L-Lys-D-Ala-D-Ala)](n)-di-trans,octa-cis-undecaprenyl diphosphate + beta-D-GlcNAc-(1-&gt;4)-Mur2Ac(oyl-L-Ala-gamma-D-Glu-L-Lys-D-Ala-D-Ala)-di-trans,octa-cis-undecaprenyl diphosphate = [GlcNAc-(1-&gt;4)-Mur2Ac(oyl-L-Ala-gamma-D-Glu-L-Lys-D-Ala-D-Ala)](n+1)-di-trans,octa-cis-undecaprenyl diphosphate + di-trans,octa-cis-undecaprenyl diphosphate + H(+)</text>
        <dbReference type="Rhea" id="RHEA:23708"/>
        <dbReference type="Rhea" id="RHEA-COMP:9602"/>
        <dbReference type="Rhea" id="RHEA-COMP:9603"/>
        <dbReference type="ChEBI" id="CHEBI:15378"/>
        <dbReference type="ChEBI" id="CHEBI:58405"/>
        <dbReference type="ChEBI" id="CHEBI:60033"/>
        <dbReference type="ChEBI" id="CHEBI:78435"/>
        <dbReference type="EC" id="2.4.99.28"/>
    </reaction>
</comment>
<dbReference type="EC" id="2.4.99.28" evidence="10"/>
<evidence type="ECO:0000256" key="5">
    <source>
        <dbReference type="ARBA" id="ARBA00022670"/>
    </source>
</evidence>
<dbReference type="EMBL" id="CACSII010000019">
    <property type="protein sequence ID" value="CAA0117362.1"/>
    <property type="molecule type" value="Genomic_DNA"/>
</dbReference>
<reference evidence="17 18" key="1">
    <citation type="submission" date="2019-11" db="EMBL/GenBank/DDBJ databases">
        <authorList>
            <person name="Holert J."/>
        </authorList>
    </citation>
    <scope>NUCLEOTIDE SEQUENCE [LARGE SCALE GENOMIC DNA]</scope>
    <source>
        <strain evidence="17">BC5_2</strain>
    </source>
</reference>
<comment type="similarity">
    <text evidence="2">In the C-terminal section; belongs to the transpeptidase family.</text>
</comment>
<feature type="region of interest" description="Disordered" evidence="12">
    <location>
        <begin position="477"/>
        <end position="497"/>
    </location>
</feature>
<dbReference type="AlphaFoldDB" id="A0A5S9QFJ6"/>
<dbReference type="GO" id="GO:0008955">
    <property type="term" value="F:peptidoglycan glycosyltransferase activity"/>
    <property type="evidence" value="ECO:0007669"/>
    <property type="project" value="UniProtKB-EC"/>
</dbReference>
<feature type="transmembrane region" description="Helical" evidence="13">
    <location>
        <begin position="20"/>
        <end position="39"/>
    </location>
</feature>
<dbReference type="InterPro" id="IPR023346">
    <property type="entry name" value="Lysozyme-like_dom_sf"/>
</dbReference>
<dbReference type="GO" id="GO:0008658">
    <property type="term" value="F:penicillin binding"/>
    <property type="evidence" value="ECO:0007669"/>
    <property type="project" value="InterPro"/>
</dbReference>
<dbReference type="InterPro" id="IPR050396">
    <property type="entry name" value="Glycosyltr_51/Transpeptidase"/>
</dbReference>
<evidence type="ECO:0000256" key="3">
    <source>
        <dbReference type="ARBA" id="ARBA00007739"/>
    </source>
</evidence>
<dbReference type="GO" id="GO:0009252">
    <property type="term" value="P:peptidoglycan biosynthetic process"/>
    <property type="evidence" value="ECO:0007669"/>
    <property type="project" value="UniProtKB-UniPathway"/>
</dbReference>
<proteinExistence type="inferred from homology"/>
<evidence type="ECO:0000256" key="1">
    <source>
        <dbReference type="ARBA" id="ARBA00004752"/>
    </source>
</evidence>
<evidence type="ECO:0000256" key="6">
    <source>
        <dbReference type="ARBA" id="ARBA00022676"/>
    </source>
</evidence>
<evidence type="ECO:0000313" key="17">
    <source>
        <dbReference type="EMBL" id="CAA0117362.1"/>
    </source>
</evidence>
<comment type="pathway">
    <text evidence="1">Cell wall biogenesis; peptidoglycan biosynthesis.</text>
</comment>
<dbReference type="InterPro" id="IPR036950">
    <property type="entry name" value="PBP_transglycosylase"/>
</dbReference>
<keyword evidence="4" id="KW-0121">Carboxypeptidase</keyword>
<dbReference type="InterPro" id="IPR009647">
    <property type="entry name" value="PBP_C"/>
</dbReference>
<dbReference type="Pfam" id="PF00905">
    <property type="entry name" value="Transpeptidase"/>
    <property type="match status" value="1"/>
</dbReference>
<dbReference type="GO" id="GO:0006508">
    <property type="term" value="P:proteolysis"/>
    <property type="evidence" value="ECO:0007669"/>
    <property type="project" value="UniProtKB-KW"/>
</dbReference>
<dbReference type="GO" id="GO:0030288">
    <property type="term" value="C:outer membrane-bounded periplasmic space"/>
    <property type="evidence" value="ECO:0007669"/>
    <property type="project" value="TreeGrafter"/>
</dbReference>
<keyword evidence="13" id="KW-0472">Membrane</keyword>
<evidence type="ECO:0000259" key="14">
    <source>
        <dbReference type="Pfam" id="PF00905"/>
    </source>
</evidence>
<dbReference type="UniPathway" id="UPA00219"/>
<dbReference type="Pfam" id="PF06832">
    <property type="entry name" value="BiPBP_C"/>
    <property type="match status" value="1"/>
</dbReference>
<evidence type="ECO:0000256" key="4">
    <source>
        <dbReference type="ARBA" id="ARBA00022645"/>
    </source>
</evidence>
<dbReference type="Gene3D" id="3.40.710.10">
    <property type="entry name" value="DD-peptidase/beta-lactamase superfamily"/>
    <property type="match status" value="1"/>
</dbReference>
<evidence type="ECO:0000259" key="15">
    <source>
        <dbReference type="Pfam" id="PF00912"/>
    </source>
</evidence>
<keyword evidence="5" id="KW-0645">Protease</keyword>
<evidence type="ECO:0000256" key="10">
    <source>
        <dbReference type="ARBA" id="ARBA00044770"/>
    </source>
</evidence>
<evidence type="ECO:0000256" key="11">
    <source>
        <dbReference type="ARBA" id="ARBA00049902"/>
    </source>
</evidence>
<feature type="domain" description="Penicillin-binding protein transpeptidase" evidence="14">
    <location>
        <begin position="312"/>
        <end position="551"/>
    </location>
</feature>
<protein>
    <recommendedName>
        <fullName evidence="10">peptidoglycan glycosyltransferase</fullName>
        <ecNumber evidence="10">2.4.99.28</ecNumber>
    </recommendedName>
</protein>
<keyword evidence="13" id="KW-0812">Transmembrane</keyword>
<feature type="domain" description="Penicillin-binding C-terminal" evidence="16">
    <location>
        <begin position="706"/>
        <end position="788"/>
    </location>
</feature>
<name>A0A5S9QFJ6_9GAMM</name>
<evidence type="ECO:0000259" key="16">
    <source>
        <dbReference type="Pfam" id="PF06832"/>
    </source>
</evidence>
<feature type="compositionally biased region" description="Basic and acidic residues" evidence="12">
    <location>
        <begin position="482"/>
        <end position="493"/>
    </location>
</feature>
<dbReference type="InterPro" id="IPR001460">
    <property type="entry name" value="PCN-bd_Tpept"/>
</dbReference>
<dbReference type="SUPFAM" id="SSF56601">
    <property type="entry name" value="beta-lactamase/transpeptidase-like"/>
    <property type="match status" value="1"/>
</dbReference>
<keyword evidence="13" id="KW-1133">Transmembrane helix</keyword>
<keyword evidence="6" id="KW-0328">Glycosyltransferase</keyword>
<dbReference type="Pfam" id="PF00912">
    <property type="entry name" value="Transgly"/>
    <property type="match status" value="1"/>
</dbReference>
<sequence>MKEWRFPALRGLSNRPITWLLSGLLATIVVIVCIALQPIPHRRLQPPVSPVMLDIDGKLLGARVASDGQWRLHHADALPDKYIRALLAFEDRRFYWHPGVDPIAIIRAGVSNWQHDGVVSGASTLTMQLARLLNPQHRRNLPNKVREAALALKLETTFNKPEILQIYANLAPFGGNTVGIASATWRYFSVPVADISWAQAALLAVLPKNPSDLRLGKNRDRLKDRRDNLLKRLSKQQVFDHETLKLALLEPLPNAPAPMPNAAPHWFTQLQQRNPEIHEHRSTLRADLQQQLTTITASHIRRIADDGASNIAAVVIDNTTQSVVAYVGNQAASALRHHAKYVDIANSPRSSGSLFKPFLYALMLQQGDILPPSLILDIPTNYRGYQPENYDHHYRGAVSAAETLRQSLNVPSVRMLQKYGVEAFKQDLESMGLTTLFRRADDYGLSLILGGAEVTLLEITRVYSRLLESAAGRQSAGSVLKETGEKKPNRRETSLTTKPESQFVIRQGAAWLTLQTMAELNRPDTQRHWRAFSSSPSIAWKTGTSYGLRDAWAIGSNNDYTVGIWAGNANGSEGIQLSGTRTAAPALLDVFRALPAAALPPQPTFALKSYRVCETDGYLANAGCKTAETWGPIGADFKSQSPWHFEVHVDENGMQVHGHCESPFNMTRHSVFQLPPIANFYYQQTATNISPPPAMRSDCNLNPAAMADKAPMEIEYPTEGANIALPVKLDGARAQLIVKARHNRANKTLFWHLDRTYIGKTRHVHELAIDVRIGWHKLILIDGDGYQLERWFKVL</sequence>
<evidence type="ECO:0000256" key="2">
    <source>
        <dbReference type="ARBA" id="ARBA00007090"/>
    </source>
</evidence>
<dbReference type="InterPro" id="IPR011815">
    <property type="entry name" value="PBP_1c"/>
</dbReference>
<dbReference type="NCBIfam" id="TIGR02073">
    <property type="entry name" value="PBP_1c"/>
    <property type="match status" value="1"/>
</dbReference>
<keyword evidence="8" id="KW-0378">Hydrolase</keyword>
<evidence type="ECO:0000256" key="7">
    <source>
        <dbReference type="ARBA" id="ARBA00022679"/>
    </source>
</evidence>
<gene>
    <name evidence="17" type="primary">pbpC</name>
    <name evidence="17" type="ORF">DPBNPPHM_02259</name>
</gene>
<comment type="similarity">
    <text evidence="3">In the N-terminal section; belongs to the glycosyltransferase 51 family.</text>
</comment>
<dbReference type="InterPro" id="IPR012338">
    <property type="entry name" value="Beta-lactam/transpept-like"/>
</dbReference>
<dbReference type="PANTHER" id="PTHR32282">
    <property type="entry name" value="BINDING PROTEIN TRANSPEPTIDASE, PUTATIVE-RELATED"/>
    <property type="match status" value="1"/>
</dbReference>
<dbReference type="InterPro" id="IPR001264">
    <property type="entry name" value="Glyco_trans_51"/>
</dbReference>
<dbReference type="Proteomes" id="UP000434580">
    <property type="component" value="Unassembled WGS sequence"/>
</dbReference>
<keyword evidence="7" id="KW-0808">Transferase</keyword>
<accession>A0A5S9QFJ6</accession>